<comment type="caution">
    <text evidence="1">The sequence shown here is derived from an EMBL/GenBank/DDBJ whole genome shotgun (WGS) entry which is preliminary data.</text>
</comment>
<sequence length="146" mass="15821">MKNYILIFSTLFCTSAYPQITMIEPLDFGTIVVVKNEPGSSVTVQKNGSSSGVNVHIIKRGAPAELLFENFGARVQIYVTDSGSYQKLSRINGGTQFTLDSLIYTNSITTNAYGMAVLAIGGKLVLSGDGESYLDDRYSMTIDITI</sequence>
<gene>
    <name evidence="1" type="ORF">LCGC14_2030210</name>
</gene>
<evidence type="ECO:0000313" key="1">
    <source>
        <dbReference type="EMBL" id="KKL77903.1"/>
    </source>
</evidence>
<accession>A0A0F9EUX4</accession>
<protein>
    <recommendedName>
        <fullName evidence="2">DUF4402 domain-containing protein</fullName>
    </recommendedName>
</protein>
<dbReference type="EMBL" id="LAZR01023616">
    <property type="protein sequence ID" value="KKL77903.1"/>
    <property type="molecule type" value="Genomic_DNA"/>
</dbReference>
<name>A0A0F9EUX4_9ZZZZ</name>
<dbReference type="AlphaFoldDB" id="A0A0F9EUX4"/>
<proteinExistence type="predicted"/>
<feature type="non-terminal residue" evidence="1">
    <location>
        <position position="146"/>
    </location>
</feature>
<reference evidence="1" key="1">
    <citation type="journal article" date="2015" name="Nature">
        <title>Complex archaea that bridge the gap between prokaryotes and eukaryotes.</title>
        <authorList>
            <person name="Spang A."/>
            <person name="Saw J.H."/>
            <person name="Jorgensen S.L."/>
            <person name="Zaremba-Niedzwiedzka K."/>
            <person name="Martijn J."/>
            <person name="Lind A.E."/>
            <person name="van Eijk R."/>
            <person name="Schleper C."/>
            <person name="Guy L."/>
            <person name="Ettema T.J."/>
        </authorList>
    </citation>
    <scope>NUCLEOTIDE SEQUENCE</scope>
</reference>
<dbReference type="InterPro" id="IPR025514">
    <property type="entry name" value="DUF4402"/>
</dbReference>
<organism evidence="1">
    <name type="scientific">marine sediment metagenome</name>
    <dbReference type="NCBI Taxonomy" id="412755"/>
    <lineage>
        <taxon>unclassified sequences</taxon>
        <taxon>metagenomes</taxon>
        <taxon>ecological metagenomes</taxon>
    </lineage>
</organism>
<dbReference type="Pfam" id="PF14352">
    <property type="entry name" value="DUF4402"/>
    <property type="match status" value="1"/>
</dbReference>
<evidence type="ECO:0008006" key="2">
    <source>
        <dbReference type="Google" id="ProtNLM"/>
    </source>
</evidence>